<dbReference type="SUPFAM" id="SSF46938">
    <property type="entry name" value="CRAL/TRIO N-terminal domain"/>
    <property type="match status" value="1"/>
</dbReference>
<accession>A0A316ULS1</accession>
<dbReference type="InterPro" id="IPR036865">
    <property type="entry name" value="CRAL-TRIO_dom_sf"/>
</dbReference>
<evidence type="ECO:0000256" key="1">
    <source>
        <dbReference type="SAM" id="MobiDB-lite"/>
    </source>
</evidence>
<feature type="domain" description="CRAL-TRIO" evidence="2">
    <location>
        <begin position="98"/>
        <end position="268"/>
    </location>
</feature>
<dbReference type="AlphaFoldDB" id="A0A316ULS1"/>
<reference evidence="3 4" key="1">
    <citation type="journal article" date="2018" name="Mol. Biol. Evol.">
        <title>Broad Genomic Sampling Reveals a Smut Pathogenic Ancestry of the Fungal Clade Ustilaginomycotina.</title>
        <authorList>
            <person name="Kijpornyongpan T."/>
            <person name="Mondo S.J."/>
            <person name="Barry K."/>
            <person name="Sandor L."/>
            <person name="Lee J."/>
            <person name="Lipzen A."/>
            <person name="Pangilinan J."/>
            <person name="LaButti K."/>
            <person name="Hainaut M."/>
            <person name="Henrissat B."/>
            <person name="Grigoriev I.V."/>
            <person name="Spatafora J.W."/>
            <person name="Aime M.C."/>
        </authorList>
    </citation>
    <scope>NUCLEOTIDE SEQUENCE [LARGE SCALE GENOMIC DNA]</scope>
    <source>
        <strain evidence="3 4">MCA 5214</strain>
    </source>
</reference>
<dbReference type="PANTHER" id="PTHR45657">
    <property type="entry name" value="CRAL-TRIO DOMAIN-CONTAINING PROTEIN YKL091C-RELATED"/>
    <property type="match status" value="1"/>
</dbReference>
<dbReference type="SUPFAM" id="SSF52087">
    <property type="entry name" value="CRAL/TRIO domain"/>
    <property type="match status" value="1"/>
</dbReference>
<gene>
    <name evidence="3" type="ORF">BDZ90DRAFT_262091</name>
</gene>
<dbReference type="OrthoDB" id="30289at2759"/>
<dbReference type="Pfam" id="PF00650">
    <property type="entry name" value="CRAL_TRIO"/>
    <property type="match status" value="1"/>
</dbReference>
<name>A0A316ULS1_9BASI</name>
<dbReference type="SMART" id="SM00516">
    <property type="entry name" value="SEC14"/>
    <property type="match status" value="1"/>
</dbReference>
<evidence type="ECO:0000259" key="2">
    <source>
        <dbReference type="PROSITE" id="PS50191"/>
    </source>
</evidence>
<proteinExistence type="predicted"/>
<dbReference type="Gene3D" id="1.10.8.20">
    <property type="entry name" value="N-terminal domain of phosphatidylinositol transfer protein sec14p"/>
    <property type="match status" value="1"/>
</dbReference>
<dbReference type="Proteomes" id="UP000245884">
    <property type="component" value="Unassembled WGS sequence"/>
</dbReference>
<dbReference type="PANTHER" id="PTHR45657:SF3">
    <property type="entry name" value="TRANSPORTER, PUTATIVE (AFU_ORTHOLOGUE AFUA_5G09260)-RELATED"/>
    <property type="match status" value="1"/>
</dbReference>
<keyword evidence="4" id="KW-1185">Reference proteome</keyword>
<dbReference type="InterPro" id="IPR051026">
    <property type="entry name" value="PI/PC_transfer"/>
</dbReference>
<organism evidence="3 4">
    <name type="scientific">Jaminaea rosea</name>
    <dbReference type="NCBI Taxonomy" id="1569628"/>
    <lineage>
        <taxon>Eukaryota</taxon>
        <taxon>Fungi</taxon>
        <taxon>Dikarya</taxon>
        <taxon>Basidiomycota</taxon>
        <taxon>Ustilaginomycotina</taxon>
        <taxon>Exobasidiomycetes</taxon>
        <taxon>Microstromatales</taxon>
        <taxon>Microstromatales incertae sedis</taxon>
        <taxon>Jaminaea</taxon>
    </lineage>
</organism>
<dbReference type="RefSeq" id="XP_025360506.1">
    <property type="nucleotide sequence ID" value="XM_025508444.1"/>
</dbReference>
<dbReference type="InterPro" id="IPR001251">
    <property type="entry name" value="CRAL-TRIO_dom"/>
</dbReference>
<dbReference type="GeneID" id="37030267"/>
<dbReference type="EMBL" id="KZ819674">
    <property type="protein sequence ID" value="PWN25894.1"/>
    <property type="molecule type" value="Genomic_DNA"/>
</dbReference>
<evidence type="ECO:0000313" key="3">
    <source>
        <dbReference type="EMBL" id="PWN25894.1"/>
    </source>
</evidence>
<sequence length="325" mass="36803">MTLPSPTTLPPMTDQHAQAFQELKQKIEEQFGPVVKGETWYDDVTIDRFLRARSYSIPAALSQFSTTDKWRRDSHLAQRFEDMDGAWLRRARQCYPRLVGRCDRRGRPMFVFQPGAIDPSKHKDLLEASEERRFSTIAVLTEHLTSLYIPMASTLNQQRGGGPVTESMSIVDLSGLSFRTLWTLRSHLGSASKLNSAHFPETLGTLVLVNTPSFFSTIWSWIQAWFDKGTREKIVILSGEEMRAGKFKELVEPEDLPVGYGGELEWTYFDQPDLDEGFKELLGVQEMPDAPCRWNGERLVMAGEAGKKDDAVEMNGGGDEAREPH</sequence>
<dbReference type="STRING" id="1569628.A0A316ULS1"/>
<dbReference type="PROSITE" id="PS50191">
    <property type="entry name" value="CRAL_TRIO"/>
    <property type="match status" value="1"/>
</dbReference>
<feature type="region of interest" description="Disordered" evidence="1">
    <location>
        <begin position="305"/>
        <end position="325"/>
    </location>
</feature>
<evidence type="ECO:0000313" key="4">
    <source>
        <dbReference type="Proteomes" id="UP000245884"/>
    </source>
</evidence>
<dbReference type="InterPro" id="IPR036273">
    <property type="entry name" value="CRAL/TRIO_N_dom_sf"/>
</dbReference>
<dbReference type="CDD" id="cd00170">
    <property type="entry name" value="SEC14"/>
    <property type="match status" value="1"/>
</dbReference>
<protein>
    <submittedName>
        <fullName evidence="3">CRAL/TRIO domain-containing protein</fullName>
    </submittedName>
</protein>
<dbReference type="Gene3D" id="3.40.525.10">
    <property type="entry name" value="CRAL-TRIO lipid binding domain"/>
    <property type="match status" value="1"/>
</dbReference>